<feature type="compositionally biased region" description="Low complexity" evidence="1">
    <location>
        <begin position="115"/>
        <end position="128"/>
    </location>
</feature>
<organism evidence="2">
    <name type="scientific">Thermus thermophilus</name>
    <dbReference type="NCBI Taxonomy" id="274"/>
    <lineage>
        <taxon>Bacteria</taxon>
        <taxon>Thermotogati</taxon>
        <taxon>Deinococcota</taxon>
        <taxon>Deinococci</taxon>
        <taxon>Thermales</taxon>
        <taxon>Thermaceae</taxon>
        <taxon>Thermus</taxon>
    </lineage>
</organism>
<accession>Q56434</accession>
<feature type="non-terminal residue" evidence="2">
    <location>
        <position position="1"/>
    </location>
</feature>
<evidence type="ECO:0000256" key="1">
    <source>
        <dbReference type="SAM" id="MobiDB-lite"/>
    </source>
</evidence>
<keyword evidence="2" id="KW-0687">Ribonucleoprotein</keyword>
<feature type="compositionally biased region" description="Basic residues" evidence="1">
    <location>
        <begin position="1"/>
        <end position="17"/>
    </location>
</feature>
<dbReference type="AlphaFoldDB" id="Q56434"/>
<evidence type="ECO:0000313" key="2">
    <source>
        <dbReference type="EMBL" id="AAA27503.1"/>
    </source>
</evidence>
<reference evidence="2" key="1">
    <citation type="journal article" date="1993" name="Gene">
        <title>Sequence of the gene encoding ribosomal protein L11 from Thermus thermophilus HB8.</title>
        <authorList>
            <person name="Heinrich T."/>
            <person name="Erdmann V.A."/>
            <person name="Hartmann R.K."/>
        </authorList>
    </citation>
    <scope>NUCLEOTIDE SEQUENCE</scope>
</reference>
<feature type="compositionally biased region" description="Gly residues" evidence="1">
    <location>
        <begin position="93"/>
        <end position="105"/>
    </location>
</feature>
<name>Q56434_THETH</name>
<dbReference type="EMBL" id="L10371">
    <property type="protein sequence ID" value="AAA27503.1"/>
    <property type="molecule type" value="Genomic_DNA"/>
</dbReference>
<proteinExistence type="predicted"/>
<gene>
    <name evidence="2" type="primary">rpL11</name>
</gene>
<dbReference type="GO" id="GO:0005840">
    <property type="term" value="C:ribosome"/>
    <property type="evidence" value="ECO:0007669"/>
    <property type="project" value="UniProtKB-KW"/>
</dbReference>
<protein>
    <submittedName>
        <fullName evidence="2">Ribosomal protein L11</fullName>
    </submittedName>
</protein>
<keyword evidence="2" id="KW-0689">Ribosomal protein</keyword>
<sequence length="134" mass="14336">QRGHGQHGGRHRPRGDHHLRGPLLHLRHQDPARELPDPQGRGLGEGGPQARPGEGGPDHLGAGPGDRQAEDARPEHHRPRGRRPDDRRSGPVHGCGGGGRSGGEGCLSTASVTGPSWRRWTPTRSTPLTRPPVL</sequence>
<feature type="compositionally biased region" description="Basic and acidic residues" evidence="1">
    <location>
        <begin position="27"/>
        <end position="36"/>
    </location>
</feature>
<feature type="region of interest" description="Disordered" evidence="1">
    <location>
        <begin position="1"/>
        <end position="134"/>
    </location>
</feature>